<proteinExistence type="predicted"/>
<feature type="signal peptide" evidence="1">
    <location>
        <begin position="1"/>
        <end position="19"/>
    </location>
</feature>
<dbReference type="EMBL" id="VTPC01090567">
    <property type="protein sequence ID" value="KAF2883057.1"/>
    <property type="molecule type" value="Genomic_DNA"/>
</dbReference>
<keyword evidence="1" id="KW-0732">Signal</keyword>
<evidence type="ECO:0000313" key="3">
    <source>
        <dbReference type="Proteomes" id="UP000801492"/>
    </source>
</evidence>
<gene>
    <name evidence="2" type="ORF">ILUMI_23134</name>
</gene>
<evidence type="ECO:0000256" key="1">
    <source>
        <dbReference type="SAM" id="SignalP"/>
    </source>
</evidence>
<keyword evidence="3" id="KW-1185">Reference proteome</keyword>
<dbReference type="AlphaFoldDB" id="A0A8K0CF92"/>
<protein>
    <submittedName>
        <fullName evidence="2">Uncharacterized protein</fullName>
    </submittedName>
</protein>
<comment type="caution">
    <text evidence="2">The sequence shown here is derived from an EMBL/GenBank/DDBJ whole genome shotgun (WGS) entry which is preliminary data.</text>
</comment>
<accession>A0A8K0CF92</accession>
<sequence length="129" mass="15067">MRQILTMLCFINLIVLGFQKKKHHNVGVQSKYLSKKENIKFHRKTNSSKIQNPKIHFLLSATKKVHFIDMEGQLPEKVNLQDNEYTNEEELSGIYDSIPAKELNFTDDHYLQSPEQDSESLYLKGNPFI</sequence>
<reference evidence="2" key="1">
    <citation type="submission" date="2019-08" db="EMBL/GenBank/DDBJ databases">
        <title>The genome of the North American firefly Photinus pyralis.</title>
        <authorList>
            <consortium name="Photinus pyralis genome working group"/>
            <person name="Fallon T.R."/>
            <person name="Sander Lower S.E."/>
            <person name="Weng J.-K."/>
        </authorList>
    </citation>
    <scope>NUCLEOTIDE SEQUENCE</scope>
    <source>
        <strain evidence="2">TRF0915ILg1</strain>
        <tissue evidence="2">Whole body</tissue>
    </source>
</reference>
<dbReference type="Proteomes" id="UP000801492">
    <property type="component" value="Unassembled WGS sequence"/>
</dbReference>
<evidence type="ECO:0000313" key="2">
    <source>
        <dbReference type="EMBL" id="KAF2883057.1"/>
    </source>
</evidence>
<name>A0A8K0CF92_IGNLU</name>
<organism evidence="2 3">
    <name type="scientific">Ignelater luminosus</name>
    <name type="common">Cucubano</name>
    <name type="synonym">Pyrophorus luminosus</name>
    <dbReference type="NCBI Taxonomy" id="2038154"/>
    <lineage>
        <taxon>Eukaryota</taxon>
        <taxon>Metazoa</taxon>
        <taxon>Ecdysozoa</taxon>
        <taxon>Arthropoda</taxon>
        <taxon>Hexapoda</taxon>
        <taxon>Insecta</taxon>
        <taxon>Pterygota</taxon>
        <taxon>Neoptera</taxon>
        <taxon>Endopterygota</taxon>
        <taxon>Coleoptera</taxon>
        <taxon>Polyphaga</taxon>
        <taxon>Elateriformia</taxon>
        <taxon>Elateroidea</taxon>
        <taxon>Elateridae</taxon>
        <taxon>Agrypninae</taxon>
        <taxon>Pyrophorini</taxon>
        <taxon>Ignelater</taxon>
    </lineage>
</organism>
<feature type="chain" id="PRO_5035419437" evidence="1">
    <location>
        <begin position="20"/>
        <end position="129"/>
    </location>
</feature>